<keyword evidence="1" id="KW-0472">Membrane</keyword>
<evidence type="ECO:0000313" key="2">
    <source>
        <dbReference type="EMBL" id="MBJ7609152.1"/>
    </source>
</evidence>
<comment type="caution">
    <text evidence="2">The sequence shown here is derived from an EMBL/GenBank/DDBJ whole genome shotgun (WGS) entry which is preliminary data.</text>
</comment>
<accession>A0A934KQ42</accession>
<protein>
    <recommendedName>
        <fullName evidence="4">DUF948 domain-containing protein</fullName>
    </recommendedName>
</protein>
<dbReference type="Proteomes" id="UP000614410">
    <property type="component" value="Unassembled WGS sequence"/>
</dbReference>
<organism evidence="2 3">
    <name type="scientific">Candidatus Amunia macphersoniae</name>
    <dbReference type="NCBI Taxonomy" id="3127014"/>
    <lineage>
        <taxon>Bacteria</taxon>
        <taxon>Bacillati</taxon>
        <taxon>Candidatus Dormiibacterota</taxon>
        <taxon>Candidatus Dormibacteria</taxon>
        <taxon>Candidatus Aeolococcales</taxon>
        <taxon>Candidatus Aeolococcaceae</taxon>
        <taxon>Candidatus Amunia</taxon>
    </lineage>
</organism>
<dbReference type="AlphaFoldDB" id="A0A934KQ42"/>
<gene>
    <name evidence="2" type="ORF">JF887_06935</name>
</gene>
<keyword evidence="1" id="KW-0812">Transmembrane</keyword>
<dbReference type="EMBL" id="JAEKNN010000030">
    <property type="protein sequence ID" value="MBJ7609152.1"/>
    <property type="molecule type" value="Genomic_DNA"/>
</dbReference>
<keyword evidence="1" id="KW-1133">Transmembrane helix</keyword>
<evidence type="ECO:0000256" key="1">
    <source>
        <dbReference type="SAM" id="Phobius"/>
    </source>
</evidence>
<reference evidence="2 3" key="1">
    <citation type="submission" date="2020-10" db="EMBL/GenBank/DDBJ databases">
        <title>Ca. Dormibacterota MAGs.</title>
        <authorList>
            <person name="Montgomery K."/>
        </authorList>
    </citation>
    <scope>NUCLEOTIDE SEQUENCE [LARGE SCALE GENOMIC DNA]</scope>
    <source>
        <strain evidence="2">Mitchell_Peninsula_5</strain>
    </source>
</reference>
<evidence type="ECO:0008006" key="4">
    <source>
        <dbReference type="Google" id="ProtNLM"/>
    </source>
</evidence>
<sequence length="96" mass="9758">MSLDSWDSVLTIVSMVVASILAIVLAVTLVLTAAALGRVRRAAAQLPGGLEAAADNTASLPDQIPTINSALTAIQDGLDSVDTSVLGIARAYGLVR</sequence>
<feature type="transmembrane region" description="Helical" evidence="1">
    <location>
        <begin position="12"/>
        <end position="36"/>
    </location>
</feature>
<name>A0A934KQ42_9BACT</name>
<proteinExistence type="predicted"/>
<evidence type="ECO:0000313" key="3">
    <source>
        <dbReference type="Proteomes" id="UP000614410"/>
    </source>
</evidence>